<comment type="caution">
    <text evidence="4">The sequence shown here is derived from an EMBL/GenBank/DDBJ whole genome shotgun (WGS) entry which is preliminary data.</text>
</comment>
<dbReference type="Pfam" id="PF13472">
    <property type="entry name" value="Lipase_GDSL_2"/>
    <property type="match status" value="1"/>
</dbReference>
<dbReference type="InterPro" id="IPR036514">
    <property type="entry name" value="SGNH_hydro_sf"/>
</dbReference>
<dbReference type="InterPro" id="IPR013830">
    <property type="entry name" value="SGNH_hydro"/>
</dbReference>
<dbReference type="Gene3D" id="3.40.50.1110">
    <property type="entry name" value="SGNH hydrolase"/>
    <property type="match status" value="1"/>
</dbReference>
<dbReference type="InterPro" id="IPR013517">
    <property type="entry name" value="FG-GAP"/>
</dbReference>
<dbReference type="InterPro" id="IPR051532">
    <property type="entry name" value="Ester_Hydrolysis_Enzymes"/>
</dbReference>
<name>A0ABN3TWK7_9ACTN</name>
<feature type="chain" id="PRO_5045392922" evidence="2">
    <location>
        <begin position="21"/>
        <end position="546"/>
    </location>
</feature>
<dbReference type="Gene3D" id="2.130.10.130">
    <property type="entry name" value="Integrin alpha, N-terminal"/>
    <property type="match status" value="1"/>
</dbReference>
<sequence>MHLSTTSHLALRMKAGTVAAALTAGLLTAGAWSVDVPSARAAGADRPLVNTADVKGWKVPRLAVMPLGDSITFGTGSADSGGTGYRGDLWKRLGGHADSLDFVGSRRDGKLPGVDLDHEGHYGWRISDLSSCVETWLSMAKPNVVLLHIGTNDMGSNDRVDGAPARLGALIDKITTAAPDMTVLVASLVPSADPTVQKRVEAFNAAVPKLVAARQAKGRHVGFVGMDAVTTRDLSDGTHPNASGYAKMAEAFSSGLARAAADGWIRPHVDIKPAKVWGDYAVDINGDRKADYLVVEPDGSARAWINERGTGRGTWSDPLPFASGVGEPGERVRFADINGDGLVDYLVVHDDGVVKAWVNNGRSGPGRWDEFGTFATGVDEAGGRVRFADVNGDRKADYLVVKDDGSVRAWINKGGTGNGGWSDPVAFASGVGESAEKVRFADINGDGKADYLVVQDDGSVRAWTNDGEPGSGKWTEVADFASSVGESGDKVRFADVDGDGRADYLVLQDDGVMKAWINNGLNASQRWTEAGTYATGVGEPGSKVRI</sequence>
<keyword evidence="1 2" id="KW-0732">Signal</keyword>
<evidence type="ECO:0000313" key="5">
    <source>
        <dbReference type="Proteomes" id="UP001500886"/>
    </source>
</evidence>
<feature type="signal peptide" evidence="2">
    <location>
        <begin position="1"/>
        <end position="20"/>
    </location>
</feature>
<feature type="domain" description="SGNH hydrolase-type esterase" evidence="3">
    <location>
        <begin position="67"/>
        <end position="246"/>
    </location>
</feature>
<protein>
    <submittedName>
        <fullName evidence="4">FG-GAP-like repeat-containing protein</fullName>
    </submittedName>
</protein>
<dbReference type="CDD" id="cd01833">
    <property type="entry name" value="XynB_like"/>
    <property type="match status" value="1"/>
</dbReference>
<dbReference type="Proteomes" id="UP001500886">
    <property type="component" value="Unassembled WGS sequence"/>
</dbReference>
<gene>
    <name evidence="4" type="ORF">GCM10010315_38180</name>
</gene>
<dbReference type="PANTHER" id="PTHR30383">
    <property type="entry name" value="THIOESTERASE 1/PROTEASE 1/LYSOPHOSPHOLIPASE L1"/>
    <property type="match status" value="1"/>
</dbReference>
<dbReference type="SUPFAM" id="SSF69318">
    <property type="entry name" value="Integrin alpha N-terminal domain"/>
    <property type="match status" value="1"/>
</dbReference>
<dbReference type="InterPro" id="IPR028994">
    <property type="entry name" value="Integrin_alpha_N"/>
</dbReference>
<accession>A0ABN3TWK7</accession>
<keyword evidence="5" id="KW-1185">Reference proteome</keyword>
<evidence type="ECO:0000256" key="2">
    <source>
        <dbReference type="SAM" id="SignalP"/>
    </source>
</evidence>
<dbReference type="EMBL" id="BAAASL010000013">
    <property type="protein sequence ID" value="GAA2719630.1"/>
    <property type="molecule type" value="Genomic_DNA"/>
</dbReference>
<evidence type="ECO:0000256" key="1">
    <source>
        <dbReference type="ARBA" id="ARBA00022729"/>
    </source>
</evidence>
<dbReference type="PANTHER" id="PTHR30383:SF5">
    <property type="entry name" value="SGNH HYDROLASE-TYPE ESTERASE DOMAIN-CONTAINING PROTEIN"/>
    <property type="match status" value="1"/>
</dbReference>
<dbReference type="SUPFAM" id="SSF52266">
    <property type="entry name" value="SGNH hydrolase"/>
    <property type="match status" value="1"/>
</dbReference>
<evidence type="ECO:0000259" key="3">
    <source>
        <dbReference type="Pfam" id="PF13472"/>
    </source>
</evidence>
<proteinExistence type="predicted"/>
<dbReference type="Pfam" id="PF13517">
    <property type="entry name" value="FG-GAP_3"/>
    <property type="match status" value="2"/>
</dbReference>
<organism evidence="4 5">
    <name type="scientific">Streptomyces luteosporeus</name>
    <dbReference type="NCBI Taxonomy" id="173856"/>
    <lineage>
        <taxon>Bacteria</taxon>
        <taxon>Bacillati</taxon>
        <taxon>Actinomycetota</taxon>
        <taxon>Actinomycetes</taxon>
        <taxon>Kitasatosporales</taxon>
        <taxon>Streptomycetaceae</taxon>
        <taxon>Streptomyces</taxon>
    </lineage>
</organism>
<evidence type="ECO:0000313" key="4">
    <source>
        <dbReference type="EMBL" id="GAA2719630.1"/>
    </source>
</evidence>
<reference evidence="4 5" key="1">
    <citation type="journal article" date="2019" name="Int. J. Syst. Evol. Microbiol.">
        <title>The Global Catalogue of Microorganisms (GCM) 10K type strain sequencing project: providing services to taxonomists for standard genome sequencing and annotation.</title>
        <authorList>
            <consortium name="The Broad Institute Genomics Platform"/>
            <consortium name="The Broad Institute Genome Sequencing Center for Infectious Disease"/>
            <person name="Wu L."/>
            <person name="Ma J."/>
        </authorList>
    </citation>
    <scope>NUCLEOTIDE SEQUENCE [LARGE SCALE GENOMIC DNA]</scope>
    <source>
        <strain evidence="4 5">JCM 4542</strain>
    </source>
</reference>